<proteinExistence type="predicted"/>
<feature type="non-terminal residue" evidence="2">
    <location>
        <position position="1"/>
    </location>
</feature>
<dbReference type="Proteomes" id="UP000796761">
    <property type="component" value="Unassembled WGS sequence"/>
</dbReference>
<gene>
    <name evidence="2" type="ORF">HGM15179_000990</name>
</gene>
<reference evidence="2" key="1">
    <citation type="submission" date="2019-04" db="EMBL/GenBank/DDBJ databases">
        <title>Genome assembly of Zosterops borbonicus 15179.</title>
        <authorList>
            <person name="Leroy T."/>
            <person name="Anselmetti Y."/>
            <person name="Tilak M.-K."/>
            <person name="Nabholz B."/>
        </authorList>
    </citation>
    <scope>NUCLEOTIDE SEQUENCE</scope>
    <source>
        <strain evidence="2">HGM_15179</strain>
        <tissue evidence="2">Muscle</tissue>
    </source>
</reference>
<feature type="compositionally biased region" description="Basic and acidic residues" evidence="1">
    <location>
        <begin position="40"/>
        <end position="51"/>
    </location>
</feature>
<evidence type="ECO:0000313" key="2">
    <source>
        <dbReference type="EMBL" id="TRZ26140.1"/>
    </source>
</evidence>
<dbReference type="EMBL" id="SWJQ01000016">
    <property type="protein sequence ID" value="TRZ26140.1"/>
    <property type="molecule type" value="Genomic_DNA"/>
</dbReference>
<keyword evidence="3" id="KW-1185">Reference proteome</keyword>
<feature type="non-terminal residue" evidence="2">
    <location>
        <position position="58"/>
    </location>
</feature>
<feature type="compositionally biased region" description="Basic and acidic residues" evidence="1">
    <location>
        <begin position="1"/>
        <end position="17"/>
    </location>
</feature>
<feature type="region of interest" description="Disordered" evidence="1">
    <location>
        <begin position="1"/>
        <end position="58"/>
    </location>
</feature>
<protein>
    <submittedName>
        <fullName evidence="2">Uncharacterized protein</fullName>
    </submittedName>
</protein>
<evidence type="ECO:0000256" key="1">
    <source>
        <dbReference type="SAM" id="MobiDB-lite"/>
    </source>
</evidence>
<accession>A0A8K1GZK2</accession>
<organism evidence="2 3">
    <name type="scientific">Zosterops borbonicus</name>
    <dbReference type="NCBI Taxonomy" id="364589"/>
    <lineage>
        <taxon>Eukaryota</taxon>
        <taxon>Metazoa</taxon>
        <taxon>Chordata</taxon>
        <taxon>Craniata</taxon>
        <taxon>Vertebrata</taxon>
        <taxon>Euteleostomi</taxon>
        <taxon>Archelosauria</taxon>
        <taxon>Archosauria</taxon>
        <taxon>Dinosauria</taxon>
        <taxon>Saurischia</taxon>
        <taxon>Theropoda</taxon>
        <taxon>Coelurosauria</taxon>
        <taxon>Aves</taxon>
        <taxon>Neognathae</taxon>
        <taxon>Neoaves</taxon>
        <taxon>Telluraves</taxon>
        <taxon>Australaves</taxon>
        <taxon>Passeriformes</taxon>
        <taxon>Sylvioidea</taxon>
        <taxon>Zosteropidae</taxon>
        <taxon>Zosterops</taxon>
    </lineage>
</organism>
<dbReference type="AlphaFoldDB" id="A0A8K1GZK2"/>
<evidence type="ECO:0000313" key="3">
    <source>
        <dbReference type="Proteomes" id="UP000796761"/>
    </source>
</evidence>
<sequence>GLRGTERGRGKPWEGKKWALPGSPPLCMLTERPSVTTEKFTGDEKSSAPEQRRKRKSE</sequence>
<comment type="caution">
    <text evidence="2">The sequence shown here is derived from an EMBL/GenBank/DDBJ whole genome shotgun (WGS) entry which is preliminary data.</text>
</comment>
<name>A0A8K1GZK2_9PASS</name>